<keyword evidence="5" id="KW-0472">Membrane</keyword>
<keyword evidence="2 4" id="KW-0442">Lipid degradation</keyword>
<evidence type="ECO:0000313" key="8">
    <source>
        <dbReference type="Proteomes" id="UP000620266"/>
    </source>
</evidence>
<evidence type="ECO:0000256" key="3">
    <source>
        <dbReference type="ARBA" id="ARBA00023098"/>
    </source>
</evidence>
<dbReference type="AlphaFoldDB" id="A0A8J2XY72"/>
<dbReference type="InterPro" id="IPR002641">
    <property type="entry name" value="PNPLA_dom"/>
</dbReference>
<reference evidence="7" key="1">
    <citation type="journal article" date="2014" name="Int. J. Syst. Evol. Microbiol.">
        <title>Complete genome sequence of Corynebacterium casei LMG S-19264T (=DSM 44701T), isolated from a smear-ripened cheese.</title>
        <authorList>
            <consortium name="US DOE Joint Genome Institute (JGI-PGF)"/>
            <person name="Walter F."/>
            <person name="Albersmeier A."/>
            <person name="Kalinowski J."/>
            <person name="Ruckert C."/>
        </authorList>
    </citation>
    <scope>NUCLEOTIDE SEQUENCE</scope>
    <source>
        <strain evidence="7">CCM 7086</strain>
    </source>
</reference>
<dbReference type="Proteomes" id="UP000620266">
    <property type="component" value="Unassembled WGS sequence"/>
</dbReference>
<name>A0A8J2XY72_9BURK</name>
<dbReference type="PROSITE" id="PS51257">
    <property type="entry name" value="PROKAR_LIPOPROTEIN"/>
    <property type="match status" value="1"/>
</dbReference>
<feature type="domain" description="PNPLA" evidence="6">
    <location>
        <begin position="68"/>
        <end position="313"/>
    </location>
</feature>
<dbReference type="PANTHER" id="PTHR14226:SF78">
    <property type="entry name" value="SLR0060 PROTEIN"/>
    <property type="match status" value="1"/>
</dbReference>
<feature type="active site" description="Nucleophile" evidence="4">
    <location>
        <position position="112"/>
    </location>
</feature>
<keyword evidence="5" id="KW-1133">Transmembrane helix</keyword>
<gene>
    <name evidence="7" type="ORF">GCM10007205_17140</name>
</gene>
<feature type="short sequence motif" description="DGA/G" evidence="4">
    <location>
        <begin position="300"/>
        <end position="302"/>
    </location>
</feature>
<reference evidence="7" key="2">
    <citation type="submission" date="2020-09" db="EMBL/GenBank/DDBJ databases">
        <authorList>
            <person name="Sun Q."/>
            <person name="Sedlacek I."/>
        </authorList>
    </citation>
    <scope>NUCLEOTIDE SEQUENCE</scope>
    <source>
        <strain evidence="7">CCM 7086</strain>
    </source>
</reference>
<organism evidence="7 8">
    <name type="scientific">Oxalicibacterium flavum</name>
    <dbReference type="NCBI Taxonomy" id="179467"/>
    <lineage>
        <taxon>Bacteria</taxon>
        <taxon>Pseudomonadati</taxon>
        <taxon>Pseudomonadota</taxon>
        <taxon>Betaproteobacteria</taxon>
        <taxon>Burkholderiales</taxon>
        <taxon>Oxalobacteraceae</taxon>
        <taxon>Oxalicibacterium</taxon>
    </lineage>
</organism>
<feature type="short sequence motif" description="GXSXG" evidence="4">
    <location>
        <begin position="110"/>
        <end position="114"/>
    </location>
</feature>
<keyword evidence="1 4" id="KW-0378">Hydrolase</keyword>
<feature type="transmembrane region" description="Helical" evidence="5">
    <location>
        <begin position="105"/>
        <end position="123"/>
    </location>
</feature>
<dbReference type="GO" id="GO:0016787">
    <property type="term" value="F:hydrolase activity"/>
    <property type="evidence" value="ECO:0007669"/>
    <property type="project" value="UniProtKB-UniRule"/>
</dbReference>
<dbReference type="SUPFAM" id="SSF52151">
    <property type="entry name" value="FabD/lysophospholipase-like"/>
    <property type="match status" value="1"/>
</dbReference>
<keyword evidence="7" id="KW-0449">Lipoprotein</keyword>
<sequence length="471" mass="52429">MRPDQNMNSSLRLCRALCACVAAILTAGCSLVHYHVNDPLPVYQPDHGYSISSANLGPGDGRIFMVLMFSGGGARSAALGYGVLEELARNRFVANGRPMRLFDEVDLVYGVSGGSILAAYYGLHGERVLQDFDKRFLSLDFQDKIVSRVISLSNQWRLTSPRFGRSDLFEEQLDEVLFGKATFGDMAQGRKGPFVIISATDMSSGSRFDFTQETFDLICSDLSSFPISRAVAASSAVPLLFSPVTLWNYAGSCDYQVPDAMRLAAEGTARSRLAAASRTRSRELLSYLERDKRPYIHLLDGGLADNLSIRGLLDLEAVMDSEEVRRDFRLQEMTKFVMVVVNAQNDPAHTIDHNADVPGFKDVIRAVGDIPIARYTQESERVIQTAFDRWRESAKQEAAKEGRKPPQMYYINIALKNMPDETQRDALLNVPTSLYLPKQTVRDLRGAATTLLQASPDFRQLLQDLAAERRD</sequence>
<protein>
    <submittedName>
        <fullName evidence="7">Lipoprotein</fullName>
    </submittedName>
</protein>
<feature type="transmembrane region" description="Helical" evidence="5">
    <location>
        <begin position="63"/>
        <end position="84"/>
    </location>
</feature>
<evidence type="ECO:0000256" key="5">
    <source>
        <dbReference type="SAM" id="Phobius"/>
    </source>
</evidence>
<keyword evidence="8" id="KW-1185">Reference proteome</keyword>
<dbReference type="InterPro" id="IPR050301">
    <property type="entry name" value="NTE"/>
</dbReference>
<dbReference type="PROSITE" id="PS51635">
    <property type="entry name" value="PNPLA"/>
    <property type="match status" value="1"/>
</dbReference>
<feature type="transmembrane region" description="Helical" evidence="5">
    <location>
        <begin position="12"/>
        <end position="36"/>
    </location>
</feature>
<proteinExistence type="predicted"/>
<dbReference type="PANTHER" id="PTHR14226">
    <property type="entry name" value="NEUROPATHY TARGET ESTERASE/SWISS CHEESE D.MELANOGASTER"/>
    <property type="match status" value="1"/>
</dbReference>
<evidence type="ECO:0000256" key="1">
    <source>
        <dbReference type="ARBA" id="ARBA00022801"/>
    </source>
</evidence>
<dbReference type="Gene3D" id="3.40.1090.10">
    <property type="entry name" value="Cytosolic phospholipase A2 catalytic domain"/>
    <property type="match status" value="1"/>
</dbReference>
<keyword evidence="3 4" id="KW-0443">Lipid metabolism</keyword>
<accession>A0A8J2XY72</accession>
<comment type="caution">
    <text evidence="4">Lacks conserved residue(s) required for the propagation of feature annotation.</text>
</comment>
<feature type="active site" description="Proton acceptor" evidence="4">
    <location>
        <position position="300"/>
    </location>
</feature>
<evidence type="ECO:0000259" key="6">
    <source>
        <dbReference type="PROSITE" id="PS51635"/>
    </source>
</evidence>
<evidence type="ECO:0000256" key="2">
    <source>
        <dbReference type="ARBA" id="ARBA00022963"/>
    </source>
</evidence>
<dbReference type="InterPro" id="IPR016035">
    <property type="entry name" value="Acyl_Trfase/lysoPLipase"/>
</dbReference>
<dbReference type="Pfam" id="PF01734">
    <property type="entry name" value="Patatin"/>
    <property type="match status" value="1"/>
</dbReference>
<dbReference type="EMBL" id="BMCG01000003">
    <property type="protein sequence ID" value="GGC08630.1"/>
    <property type="molecule type" value="Genomic_DNA"/>
</dbReference>
<evidence type="ECO:0000313" key="7">
    <source>
        <dbReference type="EMBL" id="GGC08630.1"/>
    </source>
</evidence>
<comment type="caution">
    <text evidence="7">The sequence shown here is derived from an EMBL/GenBank/DDBJ whole genome shotgun (WGS) entry which is preliminary data.</text>
</comment>
<keyword evidence="5" id="KW-0812">Transmembrane</keyword>
<dbReference type="GO" id="GO:0016042">
    <property type="term" value="P:lipid catabolic process"/>
    <property type="evidence" value="ECO:0007669"/>
    <property type="project" value="UniProtKB-UniRule"/>
</dbReference>
<evidence type="ECO:0000256" key="4">
    <source>
        <dbReference type="PROSITE-ProRule" id="PRU01161"/>
    </source>
</evidence>